<evidence type="ECO:0000256" key="3">
    <source>
        <dbReference type="ARBA" id="ARBA00022475"/>
    </source>
</evidence>
<evidence type="ECO:0000313" key="8">
    <source>
        <dbReference type="EMBL" id="EGC69124.1"/>
    </source>
</evidence>
<name>F0EL24_ENTCA</name>
<feature type="transmembrane region" description="Helical" evidence="7">
    <location>
        <begin position="223"/>
        <end position="243"/>
    </location>
</feature>
<sequence>MKITLTFFSIFVKFSRYVYYIENKESLQLNKKKLLGKSDRELLFLSWPIFVELFLRVVIGNVNVWMISHYSEPAVAAVSAANQLLNLTVFIYGFITVGTQIIIAQLIGAKKRDQIPKVINTALFGSLFIGILISLMFLFGSTYLLRFMGLDAELVALGHGYLQVYGGSLFLSSITAVIIAVMRSHSFTKPALLVPMFASILAVIGNYFVLYSPFGLPNFGVTGLAFSSVFGNSIGLVIAAMLLKKHVNFSVLSARFSNVSWGVMKNILTYGLPSSGESLSYQGAQVVVTMIVAQLGASVLIAKSYVTAITQFVYLIASALSQGNQIMIGRNVGAGEYDRAHQRGMRTMVIGIIASVTICLLTYLFIEPIMGIFTTNAEVIEIAKGVFLVEIVLETARAVNMILVGSLNASGDVKFPLICSLVVLWVISLPFSYSLAIVFKFGLIGVWIAYAIDEALRSVLMIYRWHSGVWKTKSVVHPQETEPEVLPEA</sequence>
<evidence type="ECO:0000256" key="7">
    <source>
        <dbReference type="SAM" id="Phobius"/>
    </source>
</evidence>
<dbReference type="AlphaFoldDB" id="F0EL24"/>
<dbReference type="NCBIfam" id="TIGR00797">
    <property type="entry name" value="matE"/>
    <property type="match status" value="1"/>
</dbReference>
<dbReference type="Pfam" id="PF01554">
    <property type="entry name" value="MatE"/>
    <property type="match status" value="2"/>
</dbReference>
<feature type="transmembrane region" description="Helical" evidence="7">
    <location>
        <begin position="431"/>
        <end position="452"/>
    </location>
</feature>
<dbReference type="PANTHER" id="PTHR42925">
    <property type="entry name" value="MULTIDRUG AND TOXIN EFFLUX PROTEIN MATE FAMILY"/>
    <property type="match status" value="1"/>
</dbReference>
<proteinExistence type="predicted"/>
<dbReference type="HOGENOM" id="CLU_012893_5_3_9"/>
<evidence type="ECO:0000313" key="9">
    <source>
        <dbReference type="Proteomes" id="UP000004835"/>
    </source>
</evidence>
<dbReference type="GO" id="GO:0005886">
    <property type="term" value="C:plasma membrane"/>
    <property type="evidence" value="ECO:0007669"/>
    <property type="project" value="UniProtKB-SubCell"/>
</dbReference>
<evidence type="ECO:0000256" key="4">
    <source>
        <dbReference type="ARBA" id="ARBA00022692"/>
    </source>
</evidence>
<evidence type="ECO:0000256" key="6">
    <source>
        <dbReference type="ARBA" id="ARBA00023136"/>
    </source>
</evidence>
<keyword evidence="4 7" id="KW-0812">Transmembrane</keyword>
<protein>
    <submittedName>
        <fullName evidence="8">MATE efflux family protein</fullName>
    </submittedName>
</protein>
<reference evidence="8 9" key="1">
    <citation type="submission" date="2011-01" db="EMBL/GenBank/DDBJ databases">
        <authorList>
            <person name="Muzny D."/>
            <person name="Qin X."/>
            <person name="Deng J."/>
            <person name="Jiang H."/>
            <person name="Liu Y."/>
            <person name="Qu J."/>
            <person name="Song X.-Z."/>
            <person name="Zhang L."/>
            <person name="Thornton R."/>
            <person name="Coyle M."/>
            <person name="Francisco L."/>
            <person name="Jackson L."/>
            <person name="Javaid M."/>
            <person name="Korchina V."/>
            <person name="Kovar C."/>
            <person name="Mata R."/>
            <person name="Mathew T."/>
            <person name="Ngo R."/>
            <person name="Nguyen L."/>
            <person name="Nguyen N."/>
            <person name="Okwuonu G."/>
            <person name="Ongeri F."/>
            <person name="Pham C."/>
            <person name="Simmons D."/>
            <person name="Wilczek-Boney K."/>
            <person name="Hale W."/>
            <person name="Jakkamsetti A."/>
            <person name="Pham P."/>
            <person name="Ruth R."/>
            <person name="San Lucas F."/>
            <person name="Warren J."/>
            <person name="Zhang J."/>
            <person name="Zhao Z."/>
            <person name="Zhou C."/>
            <person name="Zhu D."/>
            <person name="Lee S."/>
            <person name="Bess C."/>
            <person name="Blankenburg K."/>
            <person name="Forbes L."/>
            <person name="Fu Q."/>
            <person name="Gubbala S."/>
            <person name="Hirani K."/>
            <person name="Jayaseelan J.C."/>
            <person name="Lara F."/>
            <person name="Munidasa M."/>
            <person name="Palculict T."/>
            <person name="Patil S."/>
            <person name="Pu L.-L."/>
            <person name="Saada N."/>
            <person name="Tang L."/>
            <person name="Weissenberger G."/>
            <person name="Zhu Y."/>
            <person name="Hemphill L."/>
            <person name="Shang Y."/>
            <person name="Youmans B."/>
            <person name="Ayvaz T."/>
            <person name="Ross M."/>
            <person name="Santibanez J."/>
            <person name="Aqrawi P."/>
            <person name="Gross S."/>
            <person name="Joshi V."/>
            <person name="Fowler G."/>
            <person name="Nazareth L."/>
            <person name="Reid J."/>
            <person name="Worley K."/>
            <person name="Petrosino J."/>
            <person name="Highlander S."/>
            <person name="Gibbs R."/>
        </authorList>
    </citation>
    <scope>NUCLEOTIDE SEQUENCE [LARGE SCALE GENOMIC DNA]</scope>
    <source>
        <strain evidence="8 9">ATCC 12755</strain>
    </source>
</reference>
<feature type="transmembrane region" description="Helical" evidence="7">
    <location>
        <begin position="42"/>
        <end position="67"/>
    </location>
</feature>
<gene>
    <name evidence="8" type="ORF">HMPREF9087_2116</name>
</gene>
<dbReference type="GO" id="GO:0042910">
    <property type="term" value="F:xenobiotic transmembrane transporter activity"/>
    <property type="evidence" value="ECO:0007669"/>
    <property type="project" value="InterPro"/>
</dbReference>
<accession>F0EL24</accession>
<keyword evidence="3" id="KW-1003">Cell membrane</keyword>
<organism evidence="8 9">
    <name type="scientific">Enterococcus casseliflavus ATCC 12755</name>
    <dbReference type="NCBI Taxonomy" id="888066"/>
    <lineage>
        <taxon>Bacteria</taxon>
        <taxon>Bacillati</taxon>
        <taxon>Bacillota</taxon>
        <taxon>Bacilli</taxon>
        <taxon>Lactobacillales</taxon>
        <taxon>Enterococcaceae</taxon>
        <taxon>Enterococcus</taxon>
    </lineage>
</organism>
<dbReference type="PANTHER" id="PTHR42925:SF1">
    <property type="entry name" value="VIRULENCE FACTOR MVIN"/>
    <property type="match status" value="1"/>
</dbReference>
<keyword evidence="2" id="KW-0813">Transport</keyword>
<dbReference type="InterPro" id="IPR002528">
    <property type="entry name" value="MATE_fam"/>
</dbReference>
<dbReference type="Proteomes" id="UP000004835">
    <property type="component" value="Unassembled WGS sequence"/>
</dbReference>
<feature type="transmembrane region" description="Helical" evidence="7">
    <location>
        <begin position="119"/>
        <end position="140"/>
    </location>
</feature>
<evidence type="ECO:0000256" key="5">
    <source>
        <dbReference type="ARBA" id="ARBA00022989"/>
    </source>
</evidence>
<feature type="transmembrane region" description="Helical" evidence="7">
    <location>
        <begin position="192"/>
        <end position="211"/>
    </location>
</feature>
<comment type="subcellular location">
    <subcellularLocation>
        <location evidence="1">Cell membrane</location>
        <topology evidence="1">Multi-pass membrane protein</topology>
    </subcellularLocation>
</comment>
<dbReference type="InterPro" id="IPR048279">
    <property type="entry name" value="MdtK-like"/>
</dbReference>
<dbReference type="EMBL" id="AEWT01000018">
    <property type="protein sequence ID" value="EGC69124.1"/>
    <property type="molecule type" value="Genomic_DNA"/>
</dbReference>
<evidence type="ECO:0000256" key="1">
    <source>
        <dbReference type="ARBA" id="ARBA00004651"/>
    </source>
</evidence>
<dbReference type="InterPro" id="IPR047135">
    <property type="entry name" value="YsiQ"/>
</dbReference>
<keyword evidence="5 7" id="KW-1133">Transmembrane helix</keyword>
<dbReference type="PIRSF" id="PIRSF006603">
    <property type="entry name" value="DinF"/>
    <property type="match status" value="1"/>
</dbReference>
<feature type="transmembrane region" description="Helical" evidence="7">
    <location>
        <begin position="347"/>
        <end position="366"/>
    </location>
</feature>
<feature type="transmembrane region" description="Helical" evidence="7">
    <location>
        <begin position="87"/>
        <end position="107"/>
    </location>
</feature>
<evidence type="ECO:0000256" key="2">
    <source>
        <dbReference type="ARBA" id="ARBA00022448"/>
    </source>
</evidence>
<dbReference type="CDD" id="cd13134">
    <property type="entry name" value="MATE_like_8"/>
    <property type="match status" value="1"/>
</dbReference>
<comment type="caution">
    <text evidence="8">The sequence shown here is derived from an EMBL/GenBank/DDBJ whole genome shotgun (WGS) entry which is preliminary data.</text>
</comment>
<feature type="transmembrane region" description="Helical" evidence="7">
    <location>
        <begin position="160"/>
        <end position="180"/>
    </location>
</feature>
<dbReference type="GO" id="GO:0015297">
    <property type="term" value="F:antiporter activity"/>
    <property type="evidence" value="ECO:0007669"/>
    <property type="project" value="InterPro"/>
</dbReference>
<keyword evidence="6 7" id="KW-0472">Membrane</keyword>